<dbReference type="PANTHER" id="PTHR31859">
    <property type="entry name" value="TETRATRICOPEPTIDE REPEAT PROTEIN 39 FAMILY MEMBER"/>
    <property type="match status" value="1"/>
</dbReference>
<dbReference type="AlphaFoldDB" id="A0A816KYU5"/>
<dbReference type="InterPro" id="IPR011990">
    <property type="entry name" value="TPR-like_helical_dom_sf"/>
</dbReference>
<dbReference type="Pfam" id="PF10300">
    <property type="entry name" value="Iml2-TPR_39"/>
    <property type="match status" value="1"/>
</dbReference>
<dbReference type="GO" id="GO:0060271">
    <property type="term" value="P:cilium assembly"/>
    <property type="evidence" value="ECO:0007669"/>
    <property type="project" value="TreeGrafter"/>
</dbReference>
<evidence type="ECO:0000313" key="3">
    <source>
        <dbReference type="Proteomes" id="UP000663824"/>
    </source>
</evidence>
<evidence type="ECO:0000313" key="1">
    <source>
        <dbReference type="EMBL" id="CAF1922927.1"/>
    </source>
</evidence>
<sequence>MASSFFTDIDDVEMSCKGMQLLLNNDIDACEALFDRYRFYSPLMNGGWSFVSFMRAVISFDDQRLSQAGRDLAETEKLCAHQNASKFTRTIKSPDSKTITHEESLTRRIIIADCKLYQAMLTLTKQELSGLLSAGLLLRKAWKTYEKLHSELFELYRSTDSNAEKDYGAKPEDNAIIEFDNTDGMKNDDEDGDDLSFKSFDSTANESSHELSAYTIKRLLGSVSFGFGLFQIALSFVPPKVMRLIKFLGFEGDRKSALAALRFASQTTDMKAPLANLTLLWYHCIIQPFFAIDISNIPDMSEARTILRRNKEKYDRSTLFIYFQGRIERIERDLPRALLTFHNGLNVPNSQQQSAGVVRSNELDQVLIYDLGFCYLMMLDFDQALKYFTKLKEESRWSKAFYCYVCAICTAAKNDGKTSAVFVKDGIKLLQKRSNPIELFAQKRLEYLKKNSISPSAAHILVFEMLYLWILLPSCEIPTLRQILQMVEAYGQDSKDDSKLRSISCLIEGAIHNVLLHYDDAQNCYEEAIARVDDSKVNFTKYIVPFATCELGILEYLQRDNLEQAKELLTKAKEKYTEYDFENRLQIRAMATTKMICSQQAAATAAGVSTK</sequence>
<proteinExistence type="predicted"/>
<comment type="caution">
    <text evidence="1">The sequence shown here is derived from an EMBL/GenBank/DDBJ whole genome shotgun (WGS) entry which is preliminary data.</text>
</comment>
<dbReference type="Proteomes" id="UP000663824">
    <property type="component" value="Unassembled WGS sequence"/>
</dbReference>
<dbReference type="InterPro" id="IPR019412">
    <property type="entry name" value="IML2/TPR_39"/>
</dbReference>
<evidence type="ECO:0000313" key="2">
    <source>
        <dbReference type="EMBL" id="CAF1995406.1"/>
    </source>
</evidence>
<dbReference type="PANTHER" id="PTHR31859:SF1">
    <property type="entry name" value="TETRATRICOPEPTIDE REPEAT PROTEIN 39C"/>
    <property type="match status" value="1"/>
</dbReference>
<dbReference type="Gene3D" id="1.25.40.10">
    <property type="entry name" value="Tetratricopeptide repeat domain"/>
    <property type="match status" value="1"/>
</dbReference>
<name>A0A816KYU5_9BILA</name>
<dbReference type="EMBL" id="CAJNRG010000325">
    <property type="protein sequence ID" value="CAF1995406.1"/>
    <property type="molecule type" value="Genomic_DNA"/>
</dbReference>
<gene>
    <name evidence="1" type="ORF">MBJ925_LOCUS2485</name>
    <name evidence="2" type="ORF">XDN619_LOCUS3070</name>
</gene>
<protein>
    <recommendedName>
        <fullName evidence="4">Tetratricopeptide repeat protein 39C</fullName>
    </recommendedName>
</protein>
<dbReference type="Proteomes" id="UP000663887">
    <property type="component" value="Unassembled WGS sequence"/>
</dbReference>
<organism evidence="1 3">
    <name type="scientific">Rotaria magnacalcarata</name>
    <dbReference type="NCBI Taxonomy" id="392030"/>
    <lineage>
        <taxon>Eukaryota</taxon>
        <taxon>Metazoa</taxon>
        <taxon>Spiralia</taxon>
        <taxon>Gnathifera</taxon>
        <taxon>Rotifera</taxon>
        <taxon>Eurotatoria</taxon>
        <taxon>Bdelloidea</taxon>
        <taxon>Philodinida</taxon>
        <taxon>Philodinidae</taxon>
        <taxon>Rotaria</taxon>
    </lineage>
</organism>
<reference evidence="1" key="1">
    <citation type="submission" date="2021-02" db="EMBL/GenBank/DDBJ databases">
        <authorList>
            <person name="Nowell W R."/>
        </authorList>
    </citation>
    <scope>NUCLEOTIDE SEQUENCE</scope>
</reference>
<dbReference type="EMBL" id="CAJNRE010000159">
    <property type="protein sequence ID" value="CAF1922927.1"/>
    <property type="molecule type" value="Genomic_DNA"/>
</dbReference>
<evidence type="ECO:0008006" key="4">
    <source>
        <dbReference type="Google" id="ProtNLM"/>
    </source>
</evidence>
<dbReference type="SUPFAM" id="SSF48452">
    <property type="entry name" value="TPR-like"/>
    <property type="match status" value="1"/>
</dbReference>
<accession>A0A816KYU5</accession>